<evidence type="ECO:0000313" key="1">
    <source>
        <dbReference type="EMBL" id="KAH6944079.1"/>
    </source>
</evidence>
<gene>
    <name evidence="1" type="ORF">HPB50_001805</name>
</gene>
<sequence length="146" mass="15089">MNCALLSQFPSHLSCGLSTETSDVSSVTQVAVLGFSALREGGPLPGVPTLNSQAREQHVSRATPLGSSLSGFCRALHLKRRGEGASPVAAVAASGMGLLFSGPASSVSTNVYFGSPSPWRRPAARTPRSPGALLFPASDPRELIFP</sequence>
<dbReference type="EMBL" id="CM023481">
    <property type="protein sequence ID" value="KAH6944079.1"/>
    <property type="molecule type" value="Genomic_DNA"/>
</dbReference>
<reference evidence="1" key="1">
    <citation type="submission" date="2020-05" db="EMBL/GenBank/DDBJ databases">
        <title>Large-scale comparative analyses of tick genomes elucidate their genetic diversity and vector capacities.</title>
        <authorList>
            <person name="Jia N."/>
            <person name="Wang J."/>
            <person name="Shi W."/>
            <person name="Du L."/>
            <person name="Sun Y."/>
            <person name="Zhan W."/>
            <person name="Jiang J."/>
            <person name="Wang Q."/>
            <person name="Zhang B."/>
            <person name="Ji P."/>
            <person name="Sakyi L.B."/>
            <person name="Cui X."/>
            <person name="Yuan T."/>
            <person name="Jiang B."/>
            <person name="Yang W."/>
            <person name="Lam T.T.-Y."/>
            <person name="Chang Q."/>
            <person name="Ding S."/>
            <person name="Wang X."/>
            <person name="Zhu J."/>
            <person name="Ruan X."/>
            <person name="Zhao L."/>
            <person name="Wei J."/>
            <person name="Que T."/>
            <person name="Du C."/>
            <person name="Cheng J."/>
            <person name="Dai P."/>
            <person name="Han X."/>
            <person name="Huang E."/>
            <person name="Gao Y."/>
            <person name="Liu J."/>
            <person name="Shao H."/>
            <person name="Ye R."/>
            <person name="Li L."/>
            <person name="Wei W."/>
            <person name="Wang X."/>
            <person name="Wang C."/>
            <person name="Yang T."/>
            <person name="Huo Q."/>
            <person name="Li W."/>
            <person name="Guo W."/>
            <person name="Chen H."/>
            <person name="Zhou L."/>
            <person name="Ni X."/>
            <person name="Tian J."/>
            <person name="Zhou Y."/>
            <person name="Sheng Y."/>
            <person name="Liu T."/>
            <person name="Pan Y."/>
            <person name="Xia L."/>
            <person name="Li J."/>
            <person name="Zhao F."/>
            <person name="Cao W."/>
        </authorList>
    </citation>
    <scope>NUCLEOTIDE SEQUENCE</scope>
    <source>
        <strain evidence="1">Hyas-2018</strain>
    </source>
</reference>
<name>A0ACB7TGX3_HYAAI</name>
<organism evidence="1 2">
    <name type="scientific">Hyalomma asiaticum</name>
    <name type="common">Tick</name>
    <dbReference type="NCBI Taxonomy" id="266040"/>
    <lineage>
        <taxon>Eukaryota</taxon>
        <taxon>Metazoa</taxon>
        <taxon>Ecdysozoa</taxon>
        <taxon>Arthropoda</taxon>
        <taxon>Chelicerata</taxon>
        <taxon>Arachnida</taxon>
        <taxon>Acari</taxon>
        <taxon>Parasitiformes</taxon>
        <taxon>Ixodida</taxon>
        <taxon>Ixodoidea</taxon>
        <taxon>Ixodidae</taxon>
        <taxon>Hyalomminae</taxon>
        <taxon>Hyalomma</taxon>
    </lineage>
</organism>
<protein>
    <submittedName>
        <fullName evidence="1">Uncharacterized protein</fullName>
    </submittedName>
</protein>
<dbReference type="Proteomes" id="UP000821845">
    <property type="component" value="Chromosome 1"/>
</dbReference>
<keyword evidence="2" id="KW-1185">Reference proteome</keyword>
<evidence type="ECO:0000313" key="2">
    <source>
        <dbReference type="Proteomes" id="UP000821845"/>
    </source>
</evidence>
<comment type="caution">
    <text evidence="1">The sequence shown here is derived from an EMBL/GenBank/DDBJ whole genome shotgun (WGS) entry which is preliminary data.</text>
</comment>
<proteinExistence type="predicted"/>
<accession>A0ACB7TGX3</accession>